<keyword evidence="4" id="KW-0433">Leucine-rich repeat</keyword>
<dbReference type="PROSITE" id="PS51450">
    <property type="entry name" value="LRR"/>
    <property type="match status" value="4"/>
</dbReference>
<evidence type="ECO:0000256" key="1">
    <source>
        <dbReference type="ARBA" id="ARBA00004479"/>
    </source>
</evidence>
<dbReference type="SMART" id="SM00369">
    <property type="entry name" value="LRR_TYP"/>
    <property type="match status" value="6"/>
</dbReference>
<keyword evidence="14" id="KW-0325">Glycoprotein</keyword>
<dbReference type="InterPro" id="IPR003591">
    <property type="entry name" value="Leu-rich_rpt_typical-subtyp"/>
</dbReference>
<keyword evidence="12" id="KW-1015">Disulfide bond</keyword>
<protein>
    <recommendedName>
        <fullName evidence="16">Toll-like receptor 2</fullName>
    </recommendedName>
</protein>
<feature type="transmembrane region" description="Helical" evidence="17">
    <location>
        <begin position="584"/>
        <end position="605"/>
    </location>
</feature>
<dbReference type="InterPro" id="IPR001611">
    <property type="entry name" value="Leu-rich_rpt"/>
</dbReference>
<keyword evidence="7" id="KW-0677">Repeat</keyword>
<gene>
    <name evidence="21" type="primary">TLR2</name>
</gene>
<evidence type="ECO:0000256" key="6">
    <source>
        <dbReference type="ARBA" id="ARBA00022729"/>
    </source>
</evidence>
<dbReference type="PROSITE" id="PS50104">
    <property type="entry name" value="TIR"/>
    <property type="match status" value="1"/>
</dbReference>
<dbReference type="InterPro" id="IPR017241">
    <property type="entry name" value="Toll-like_receptor"/>
</dbReference>
<keyword evidence="5 17" id="KW-0812">Transmembrane</keyword>
<evidence type="ECO:0000256" key="17">
    <source>
        <dbReference type="SAM" id="Phobius"/>
    </source>
</evidence>
<dbReference type="PRINTS" id="PR01537">
    <property type="entry name" value="INTRLKN1R1F"/>
</dbReference>
<keyword evidence="3 16" id="KW-0399">Innate immunity</keyword>
<evidence type="ECO:0000256" key="4">
    <source>
        <dbReference type="ARBA" id="ARBA00022614"/>
    </source>
</evidence>
<dbReference type="PANTHER" id="PTHR24365:SF17">
    <property type="entry name" value="TOLL-LIKE RECEPTOR 2"/>
    <property type="match status" value="1"/>
</dbReference>
<evidence type="ECO:0000256" key="11">
    <source>
        <dbReference type="ARBA" id="ARBA00023136"/>
    </source>
</evidence>
<reference evidence="21" key="1">
    <citation type="submission" date="2025-08" db="UniProtKB">
        <authorList>
            <consortium name="RefSeq"/>
        </authorList>
    </citation>
    <scope>IDENTIFICATION</scope>
</reference>
<dbReference type="PANTHER" id="PTHR24365">
    <property type="entry name" value="TOLL-LIKE RECEPTOR"/>
    <property type="match status" value="1"/>
</dbReference>
<dbReference type="Gene3D" id="3.40.50.10140">
    <property type="entry name" value="Toll/interleukin-1 receptor homology (TIR) domain"/>
    <property type="match status" value="1"/>
</dbReference>
<evidence type="ECO:0000256" key="10">
    <source>
        <dbReference type="ARBA" id="ARBA00023027"/>
    </source>
</evidence>
<keyword evidence="10" id="KW-0520">NAD</keyword>
<comment type="similarity">
    <text evidence="2 16">Belongs to the Toll-like receptor family.</text>
</comment>
<comment type="subcellular location">
    <subcellularLocation>
        <location evidence="1">Membrane</location>
        <topology evidence="1">Single-pass type I membrane protein</topology>
    </subcellularLocation>
</comment>
<dbReference type="Proteomes" id="UP000694871">
    <property type="component" value="Unplaced"/>
</dbReference>
<dbReference type="SMART" id="SM00255">
    <property type="entry name" value="TIR"/>
    <property type="match status" value="1"/>
</dbReference>
<evidence type="ECO:0000256" key="14">
    <source>
        <dbReference type="ARBA" id="ARBA00023180"/>
    </source>
</evidence>
<dbReference type="GeneID" id="107108593"/>
<dbReference type="SUPFAM" id="SSF52058">
    <property type="entry name" value="L domain-like"/>
    <property type="match status" value="2"/>
</dbReference>
<dbReference type="Pfam" id="PF13855">
    <property type="entry name" value="LRR_8"/>
    <property type="match status" value="2"/>
</dbReference>
<evidence type="ECO:0000256" key="3">
    <source>
        <dbReference type="ARBA" id="ARBA00022588"/>
    </source>
</evidence>
<name>A0ABM1JSV4_GEKJA</name>
<dbReference type="InterPro" id="IPR032675">
    <property type="entry name" value="LRR_dom_sf"/>
</dbReference>
<sequence>MIKSVWSFWVLSVVGAASLSAQHLRRFCDASYFCNYSAMALDAIPSGLTDDITGLNLASNAIEQVSKMDLKFAVNLRTLLLHSNRIQTINDDAFRFLVKLEHLDLSKNNLTHLSPSWFSHLSSLRQLNIKGNKYSHLGGTPLFSDLQKLRFLYLGNDAYFSTLRKQDFEGISILEELEIEAQSLRQYEQGSLKSIGHIDHIILNVHSPHTLIQITHDITNSVVCFELRNIQSLNSSYLRQFSLGSAAVQKVILRNVVLSDYSAGEIALILSGLSQLHELEVVDSRFTGVGNLKELQGLHSAGTLEVITVRNLTSDLFFSVTDFSTVRHLLDKIVRLTFENTKVFMVPCELSKSFHSLEYLDFSVNLLQDLTMDFSFCMNSFPKLRTLNISQNTLSDLGNVATRLAHLVNFTTLDASRNNFNRMPKSCTWPQSLKFLNISGCKINSLTTCIPQSLEVLDVSSNNLNYFRLSLPQLRELYITNNKLTTLPDATFISSVQLMVVRENKLVDFSEEQLGKFVQLEMLDACTNSFSCSCQFLSFVQSGEGISKVLVGWPENYICDSPSTVKGKQVQVAQLSLTECHRTLVVFLICILMLVMLMVVAILCYKLHAIWYMKMTWAWLQAKRKPRRDLNKEICYDAFVSYSEHDSGWVENVMVQELEQANPPFKLCLHKRDFMPGKWIVDNIIDSIEKSYKTLFVLSKHFVQSEWCKYELDFSHFRLFDENNDAAVLILLEPIQEQTIPKRFCKLRRLMNTKTYLEWPRDDNQQQIFWFNLRTALKS</sequence>
<dbReference type="SUPFAM" id="SSF52200">
    <property type="entry name" value="Toll/Interleukin receptor TIR domain"/>
    <property type="match status" value="1"/>
</dbReference>
<evidence type="ECO:0000259" key="19">
    <source>
        <dbReference type="PROSITE" id="PS50104"/>
    </source>
</evidence>
<keyword evidence="11 17" id="KW-0472">Membrane</keyword>
<dbReference type="PIRSF" id="PIRSF037595">
    <property type="entry name" value="Toll-like_receptor"/>
    <property type="match status" value="1"/>
</dbReference>
<evidence type="ECO:0000256" key="13">
    <source>
        <dbReference type="ARBA" id="ARBA00023170"/>
    </source>
</evidence>
<dbReference type="InterPro" id="IPR035897">
    <property type="entry name" value="Toll_tir_struct_dom_sf"/>
</dbReference>
<evidence type="ECO:0000256" key="9">
    <source>
        <dbReference type="ARBA" id="ARBA00022989"/>
    </source>
</evidence>
<accession>A0ABM1JSV4</accession>
<comment type="function">
    <text evidence="16">Cooperates with LY96 to mediate the innate immune response to bacterial lipoproteins and other microbial cell wall components. Cooperates with TLR1 or TLR6 to mediate the innate immune response to bacterial lipoproteins or lipopeptides. Acts via MYD88 and TRAF6, leading to NF-kappa-B activation, cytokine secretion and the inflammatory response.</text>
</comment>
<keyword evidence="9 17" id="KW-1133">Transmembrane helix</keyword>
<evidence type="ECO:0000256" key="8">
    <source>
        <dbReference type="ARBA" id="ARBA00022859"/>
    </source>
</evidence>
<feature type="signal peptide" evidence="18">
    <location>
        <begin position="1"/>
        <end position="21"/>
    </location>
</feature>
<keyword evidence="8 16" id="KW-0391">Immunity</keyword>
<keyword evidence="6 18" id="KW-0732">Signal</keyword>
<evidence type="ECO:0000256" key="12">
    <source>
        <dbReference type="ARBA" id="ARBA00023157"/>
    </source>
</evidence>
<proteinExistence type="inferred from homology"/>
<dbReference type="SMART" id="SM00364">
    <property type="entry name" value="LRR_BAC"/>
    <property type="match status" value="5"/>
</dbReference>
<keyword evidence="15 16" id="KW-0395">Inflammatory response</keyword>
<evidence type="ECO:0000256" key="15">
    <source>
        <dbReference type="ARBA" id="ARBA00023198"/>
    </source>
</evidence>
<dbReference type="RefSeq" id="XP_015264541.1">
    <property type="nucleotide sequence ID" value="XM_015409055.1"/>
</dbReference>
<evidence type="ECO:0000256" key="16">
    <source>
        <dbReference type="PIRNR" id="PIRNR037595"/>
    </source>
</evidence>
<evidence type="ECO:0000256" key="5">
    <source>
        <dbReference type="ARBA" id="ARBA00022692"/>
    </source>
</evidence>
<evidence type="ECO:0000256" key="7">
    <source>
        <dbReference type="ARBA" id="ARBA00022737"/>
    </source>
</evidence>
<dbReference type="Gene3D" id="3.80.10.10">
    <property type="entry name" value="Ribonuclease Inhibitor"/>
    <property type="match status" value="1"/>
</dbReference>
<dbReference type="Pfam" id="PF01582">
    <property type="entry name" value="TIR"/>
    <property type="match status" value="1"/>
</dbReference>
<feature type="domain" description="TIR" evidence="19">
    <location>
        <begin position="634"/>
        <end position="777"/>
    </location>
</feature>
<evidence type="ECO:0000313" key="21">
    <source>
        <dbReference type="RefSeq" id="XP_015264541.1"/>
    </source>
</evidence>
<dbReference type="InterPro" id="IPR000483">
    <property type="entry name" value="Cys-rich_flank_reg_C"/>
</dbReference>
<keyword evidence="20" id="KW-1185">Reference proteome</keyword>
<dbReference type="InterPro" id="IPR000157">
    <property type="entry name" value="TIR_dom"/>
</dbReference>
<evidence type="ECO:0000256" key="18">
    <source>
        <dbReference type="SAM" id="SignalP"/>
    </source>
</evidence>
<organism evidence="20 21">
    <name type="scientific">Gekko japonicus</name>
    <name type="common">Schlegel's Japanese gecko</name>
    <dbReference type="NCBI Taxonomy" id="146911"/>
    <lineage>
        <taxon>Eukaryota</taxon>
        <taxon>Metazoa</taxon>
        <taxon>Chordata</taxon>
        <taxon>Craniata</taxon>
        <taxon>Vertebrata</taxon>
        <taxon>Euteleostomi</taxon>
        <taxon>Lepidosauria</taxon>
        <taxon>Squamata</taxon>
        <taxon>Bifurcata</taxon>
        <taxon>Gekkota</taxon>
        <taxon>Gekkonidae</taxon>
        <taxon>Gekkoninae</taxon>
        <taxon>Gekko</taxon>
    </lineage>
</organism>
<feature type="chain" id="PRO_5047122359" description="Toll-like receptor 2" evidence="18">
    <location>
        <begin position="22"/>
        <end position="779"/>
    </location>
</feature>
<evidence type="ECO:0000313" key="20">
    <source>
        <dbReference type="Proteomes" id="UP000694871"/>
    </source>
</evidence>
<evidence type="ECO:0000256" key="2">
    <source>
        <dbReference type="ARBA" id="ARBA00009634"/>
    </source>
</evidence>
<keyword evidence="13 16" id="KW-0675">Receptor</keyword>
<dbReference type="SMART" id="SM00082">
    <property type="entry name" value="LRRCT"/>
    <property type="match status" value="1"/>
</dbReference>